<keyword evidence="5" id="KW-0614">Plasmid</keyword>
<evidence type="ECO:0000313" key="6">
    <source>
        <dbReference type="Proteomes" id="UP000010866"/>
    </source>
</evidence>
<evidence type="ECO:0000259" key="4">
    <source>
        <dbReference type="PROSITE" id="PS52039"/>
    </source>
</evidence>
<dbReference type="GO" id="GO:0006310">
    <property type="term" value="P:DNA recombination"/>
    <property type="evidence" value="ECO:0007669"/>
    <property type="project" value="TreeGrafter"/>
</dbReference>
<dbReference type="GeneID" id="14401470"/>
<dbReference type="EMBL" id="CP003363">
    <property type="protein sequence ID" value="AGB50648.1"/>
    <property type="molecule type" value="Genomic_DNA"/>
</dbReference>
<geneLocation type="plasmid" evidence="5 6">
    <name>pMETHO01</name>
</geneLocation>
<dbReference type="Gene3D" id="3.40.50.140">
    <property type="match status" value="1"/>
</dbReference>
<dbReference type="InterPro" id="IPR000380">
    <property type="entry name" value="Topo_IA"/>
</dbReference>
<dbReference type="SUPFAM" id="SSF56712">
    <property type="entry name" value="Prokaryotic type I DNA topoisomerase"/>
    <property type="match status" value="1"/>
</dbReference>
<dbReference type="Pfam" id="PF01131">
    <property type="entry name" value="Topoisom_bac"/>
    <property type="match status" value="1"/>
</dbReference>
<dbReference type="GO" id="GO:0005694">
    <property type="term" value="C:chromosome"/>
    <property type="evidence" value="ECO:0007669"/>
    <property type="project" value="InterPro"/>
</dbReference>
<dbReference type="GO" id="GO:0006281">
    <property type="term" value="P:DNA repair"/>
    <property type="evidence" value="ECO:0007669"/>
    <property type="project" value="TreeGrafter"/>
</dbReference>
<dbReference type="InterPro" id="IPR013826">
    <property type="entry name" value="Topo_IA_cen_sub3"/>
</dbReference>
<keyword evidence="1" id="KW-0799">Topoisomerase</keyword>
<accession>L0L2K0</accession>
<dbReference type="InterPro" id="IPR013825">
    <property type="entry name" value="Topo_IA_cen_sub2"/>
</dbReference>
<dbReference type="Gene3D" id="1.10.290.10">
    <property type="entry name" value="Topoisomerase I, domain 4"/>
    <property type="match status" value="1"/>
</dbReference>
<proteinExistence type="predicted"/>
<dbReference type="Gene3D" id="2.70.20.10">
    <property type="entry name" value="Topoisomerase I, domain 3"/>
    <property type="match status" value="1"/>
</dbReference>
<dbReference type="KEGG" id="mhz:Metho_2508"/>
<keyword evidence="6" id="KW-1185">Reference proteome</keyword>
<dbReference type="PANTHER" id="PTHR11390">
    <property type="entry name" value="PROKARYOTIC DNA TOPOISOMERASE"/>
    <property type="match status" value="1"/>
</dbReference>
<dbReference type="InterPro" id="IPR003602">
    <property type="entry name" value="Topo_IA_DNA-bd_dom"/>
</dbReference>
<dbReference type="InterPro" id="IPR013824">
    <property type="entry name" value="Topo_IA_cen_sub1"/>
</dbReference>
<dbReference type="PANTHER" id="PTHR11390:SF21">
    <property type="entry name" value="DNA TOPOISOMERASE 3-ALPHA"/>
    <property type="match status" value="1"/>
</dbReference>
<dbReference type="Pfam" id="PF01396">
    <property type="entry name" value="Zn_ribbon_Top1"/>
    <property type="match status" value="1"/>
</dbReference>
<dbReference type="Gene3D" id="1.10.460.10">
    <property type="entry name" value="Topoisomerase I, domain 2"/>
    <property type="match status" value="1"/>
</dbReference>
<evidence type="ECO:0000256" key="2">
    <source>
        <dbReference type="ARBA" id="ARBA00023125"/>
    </source>
</evidence>
<dbReference type="InterPro" id="IPR013497">
    <property type="entry name" value="Topo_IA_cen"/>
</dbReference>
<dbReference type="SMART" id="SM00437">
    <property type="entry name" value="TOP1Ac"/>
    <property type="match status" value="1"/>
</dbReference>
<dbReference type="GO" id="GO:0006265">
    <property type="term" value="P:DNA topological change"/>
    <property type="evidence" value="ECO:0007669"/>
    <property type="project" value="InterPro"/>
</dbReference>
<dbReference type="InterPro" id="IPR013498">
    <property type="entry name" value="Topo_IA_Znf"/>
</dbReference>
<dbReference type="AlphaFoldDB" id="L0L2K0"/>
<evidence type="ECO:0000256" key="1">
    <source>
        <dbReference type="ARBA" id="ARBA00023029"/>
    </source>
</evidence>
<reference evidence="6" key="1">
    <citation type="submission" date="2012-02" db="EMBL/GenBank/DDBJ databases">
        <title>Complete sequence of plasmid of Methanomethylovorans hollandica DSM 15978.</title>
        <authorList>
            <person name="Lucas S."/>
            <person name="Copeland A."/>
            <person name="Lapidus A."/>
            <person name="Glavina del Rio T."/>
            <person name="Dalin E."/>
            <person name="Tice H."/>
            <person name="Bruce D."/>
            <person name="Goodwin L."/>
            <person name="Pitluck S."/>
            <person name="Peters L."/>
            <person name="Mikhailova N."/>
            <person name="Held B."/>
            <person name="Kyrpides N."/>
            <person name="Mavromatis K."/>
            <person name="Ivanova N."/>
            <person name="Brettin T."/>
            <person name="Detter J.C."/>
            <person name="Han C."/>
            <person name="Larimer F."/>
            <person name="Land M."/>
            <person name="Hauser L."/>
            <person name="Markowitz V."/>
            <person name="Cheng J.-F."/>
            <person name="Hugenholtz P."/>
            <person name="Woyke T."/>
            <person name="Wu D."/>
            <person name="Spring S."/>
            <person name="Schroeder M."/>
            <person name="Brambilla E."/>
            <person name="Klenk H.-P."/>
            <person name="Eisen J.A."/>
        </authorList>
    </citation>
    <scope>NUCLEOTIDE SEQUENCE [LARGE SCALE GENOMIC DNA]</scope>
    <source>
        <strain evidence="6">DSM 15978 / NBRC 107637 / DMS1</strain>
        <plasmid evidence="6">Plasmid pMETHO01</plasmid>
    </source>
</reference>
<dbReference type="InterPro" id="IPR023405">
    <property type="entry name" value="Topo_IA_core_domain"/>
</dbReference>
<name>L0L2K0_METHD</name>
<dbReference type="RefSeq" id="WP_015313780.1">
    <property type="nucleotide sequence ID" value="NC_019972.1"/>
</dbReference>
<keyword evidence="2" id="KW-0238">DNA-binding</keyword>
<dbReference type="GO" id="GO:0003917">
    <property type="term" value="F:DNA topoisomerase type I (single strand cut, ATP-independent) activity"/>
    <property type="evidence" value="ECO:0007669"/>
    <property type="project" value="InterPro"/>
</dbReference>
<dbReference type="PROSITE" id="PS52039">
    <property type="entry name" value="TOPO_IA_2"/>
    <property type="match status" value="1"/>
</dbReference>
<gene>
    <name evidence="5" type="ordered locus">Metho_2508</name>
</gene>
<sequence length="715" mass="82191" precursor="true">MRTIAILTTKHAYATQITQALGEDSYTYNVRGIPVIEIKWNNTLYKITYFSGHLMDYSYVFPQKKDIKYTDFLSRPIKMQDKESEATYLLESVIPKSDLVIVATENTPEGDCIAVEVAKLVSKMKYSIPVKRMRCNTFSYRDIKRNLFNPESIEQSKADSYNVLMMLEHIYQNVLTYQLSNYLSKKTRDHIGYFVIDTCQIPLLNLILEHEEAIEKERINEKWSIFGKIDIGNKIGVVIEPIENVFSSKQEASGRMKKIKSINTVATVQHIENRIIRIAPPKPLNFASLMTECGKHLDISTNEIINVLQELYKLGYISYPFTNEQEYPIDFDFLSPLKEWTLFKKRFTTICEKILENGSTYRGTSSRKTTPIYPCRPLAMQHDKDKKMQGVFSIIFRHYAGLLSGPFEIEQQKISFSVGNENFYCINGTILNNGWTGTYIFDLIELRSPLNCVPGDQFPLKKIGMSKIKPQLQPFSYFDIYTHAHKESSGFNTTKIIENCIRRGFLSRSQKNLKTTSLGKEIVKLFQKNVPIITSFNIRNSFNLLSLDVLSSKKTFDDAINQGIHLIELVSKSIILNENKIQENLEKILISPEFQIVGQCPKCKKALTVKQYTDPDGELRRFVGCYGYPECKNILSIPKVGTLEIVGLCPESNLPMFIVHTEKRDYKWGLGKGPCFQCKNENCQEQKKETKSRIIYTPNIDKEIELVSSLVEENS</sequence>
<dbReference type="Proteomes" id="UP000010866">
    <property type="component" value="Plasmid pMETHO01"/>
</dbReference>
<keyword evidence="3 5" id="KW-0413">Isomerase</keyword>
<evidence type="ECO:0000313" key="5">
    <source>
        <dbReference type="EMBL" id="AGB50648.1"/>
    </source>
</evidence>
<protein>
    <submittedName>
        <fullName evidence="5">Topoisomerase IA</fullName>
    </submittedName>
</protein>
<dbReference type="HOGENOM" id="CLU_002929_1_4_2"/>
<feature type="domain" description="Topo IA-type catalytic" evidence="4">
    <location>
        <begin position="154"/>
        <end position="571"/>
    </location>
</feature>
<dbReference type="Gene3D" id="3.30.65.10">
    <property type="entry name" value="Bacterial Topoisomerase I, domain 1"/>
    <property type="match status" value="1"/>
</dbReference>
<evidence type="ECO:0000256" key="3">
    <source>
        <dbReference type="ARBA" id="ARBA00023235"/>
    </source>
</evidence>
<dbReference type="OrthoDB" id="30963at2157"/>
<organism evidence="5 6">
    <name type="scientific">Methanomethylovorans hollandica (strain DSM 15978 / NBRC 107637 / DMS1)</name>
    <dbReference type="NCBI Taxonomy" id="867904"/>
    <lineage>
        <taxon>Archaea</taxon>
        <taxon>Methanobacteriati</taxon>
        <taxon>Methanobacteriota</taxon>
        <taxon>Stenosarchaea group</taxon>
        <taxon>Methanomicrobia</taxon>
        <taxon>Methanosarcinales</taxon>
        <taxon>Methanosarcinaceae</taxon>
        <taxon>Methanomethylovorans</taxon>
    </lineage>
</organism>
<dbReference type="GO" id="GO:0003677">
    <property type="term" value="F:DNA binding"/>
    <property type="evidence" value="ECO:0007669"/>
    <property type="project" value="UniProtKB-KW"/>
</dbReference>